<reference evidence="1" key="1">
    <citation type="submission" date="2021-03" db="EMBL/GenBank/DDBJ databases">
        <title>Comparative genomics and phylogenomic investigation of the class Geoglossomycetes provide insights into ecological specialization and systematics.</title>
        <authorList>
            <person name="Melie T."/>
            <person name="Pirro S."/>
            <person name="Miller A.N."/>
            <person name="Quandt A."/>
        </authorList>
    </citation>
    <scope>NUCLEOTIDE SEQUENCE</scope>
    <source>
        <strain evidence="1">GBOQ0MN5Z8</strain>
    </source>
</reference>
<dbReference type="EMBL" id="JAGHQL010000228">
    <property type="protein sequence ID" value="KAH0536171.1"/>
    <property type="molecule type" value="Genomic_DNA"/>
</dbReference>
<keyword evidence="2" id="KW-1185">Reference proteome</keyword>
<name>A0A9P8I0H7_9PEZI</name>
<dbReference type="AlphaFoldDB" id="A0A9P8I0H7"/>
<dbReference type="Proteomes" id="UP000698800">
    <property type="component" value="Unassembled WGS sequence"/>
</dbReference>
<proteinExistence type="predicted"/>
<protein>
    <submittedName>
        <fullName evidence="1">Uncharacterized protein</fullName>
    </submittedName>
</protein>
<dbReference type="OrthoDB" id="2149705at2759"/>
<organism evidence="1 2">
    <name type="scientific">Glutinoglossum americanum</name>
    <dbReference type="NCBI Taxonomy" id="1670608"/>
    <lineage>
        <taxon>Eukaryota</taxon>
        <taxon>Fungi</taxon>
        <taxon>Dikarya</taxon>
        <taxon>Ascomycota</taxon>
        <taxon>Pezizomycotina</taxon>
        <taxon>Geoglossomycetes</taxon>
        <taxon>Geoglossales</taxon>
        <taxon>Geoglossaceae</taxon>
        <taxon>Glutinoglossum</taxon>
    </lineage>
</organism>
<evidence type="ECO:0000313" key="2">
    <source>
        <dbReference type="Proteomes" id="UP000698800"/>
    </source>
</evidence>
<dbReference type="InterPro" id="IPR015947">
    <property type="entry name" value="PUA-like_sf"/>
</dbReference>
<dbReference type="SUPFAM" id="SSF88697">
    <property type="entry name" value="PUA domain-like"/>
    <property type="match status" value="1"/>
</dbReference>
<sequence>MPKVVLAKTPAARTETSHSDIFMSIKPEYISSIASRHKNHEYRNYRLPSSVRRIWFYTSAPISSLHYIARVSSAKTPGQVPEDGGLGNEDFNAGTMGYSFGYEILALWKLEQPVSLQQAKARGYLKGPPQKYCWVPQTVIGAFPLEKQHSVFATGAEEAPAEKRENTISGFLVNVGSNG</sequence>
<accession>A0A9P8I0H7</accession>
<comment type="caution">
    <text evidence="1">The sequence shown here is derived from an EMBL/GenBank/DDBJ whole genome shotgun (WGS) entry which is preliminary data.</text>
</comment>
<gene>
    <name evidence="1" type="ORF">FGG08_006935</name>
</gene>
<evidence type="ECO:0000313" key="1">
    <source>
        <dbReference type="EMBL" id="KAH0536171.1"/>
    </source>
</evidence>